<dbReference type="AlphaFoldDB" id="A0AA38GBQ0"/>
<evidence type="ECO:0000313" key="3">
    <source>
        <dbReference type="Proteomes" id="UP000824469"/>
    </source>
</evidence>
<comment type="caution">
    <text evidence="2">The sequence shown here is derived from an EMBL/GenBank/DDBJ whole genome shotgun (WGS) entry which is preliminary data.</text>
</comment>
<feature type="non-terminal residue" evidence="2">
    <location>
        <position position="54"/>
    </location>
</feature>
<accession>A0AA38GBQ0</accession>
<dbReference type="EMBL" id="JAHRHJ020000004">
    <property type="protein sequence ID" value="KAH9318475.1"/>
    <property type="molecule type" value="Genomic_DNA"/>
</dbReference>
<keyword evidence="3" id="KW-1185">Reference proteome</keyword>
<feature type="non-terminal residue" evidence="2">
    <location>
        <position position="1"/>
    </location>
</feature>
<evidence type="ECO:0000313" key="2">
    <source>
        <dbReference type="EMBL" id="KAH9318475.1"/>
    </source>
</evidence>
<sequence>EVRGSAVGRRAQGGRAGAYCAGCMGQEVLAGGGGRARDSAWARGLGPGRGREQG</sequence>
<name>A0AA38GBQ0_TAXCH</name>
<reference evidence="2 3" key="1">
    <citation type="journal article" date="2021" name="Nat. Plants">
        <title>The Taxus genome provides insights into paclitaxel biosynthesis.</title>
        <authorList>
            <person name="Xiong X."/>
            <person name="Gou J."/>
            <person name="Liao Q."/>
            <person name="Li Y."/>
            <person name="Zhou Q."/>
            <person name="Bi G."/>
            <person name="Li C."/>
            <person name="Du R."/>
            <person name="Wang X."/>
            <person name="Sun T."/>
            <person name="Guo L."/>
            <person name="Liang H."/>
            <person name="Lu P."/>
            <person name="Wu Y."/>
            <person name="Zhang Z."/>
            <person name="Ro D.K."/>
            <person name="Shang Y."/>
            <person name="Huang S."/>
            <person name="Yan J."/>
        </authorList>
    </citation>
    <scope>NUCLEOTIDE SEQUENCE [LARGE SCALE GENOMIC DNA]</scope>
    <source>
        <strain evidence="2">Ta-2019</strain>
    </source>
</reference>
<dbReference type="Proteomes" id="UP000824469">
    <property type="component" value="Unassembled WGS sequence"/>
</dbReference>
<gene>
    <name evidence="2" type="ORF">KI387_020244</name>
</gene>
<protein>
    <submittedName>
        <fullName evidence="2">Uncharacterized protein</fullName>
    </submittedName>
</protein>
<organism evidence="2 3">
    <name type="scientific">Taxus chinensis</name>
    <name type="common">Chinese yew</name>
    <name type="synonym">Taxus wallichiana var. chinensis</name>
    <dbReference type="NCBI Taxonomy" id="29808"/>
    <lineage>
        <taxon>Eukaryota</taxon>
        <taxon>Viridiplantae</taxon>
        <taxon>Streptophyta</taxon>
        <taxon>Embryophyta</taxon>
        <taxon>Tracheophyta</taxon>
        <taxon>Spermatophyta</taxon>
        <taxon>Pinopsida</taxon>
        <taxon>Pinidae</taxon>
        <taxon>Conifers II</taxon>
        <taxon>Cupressales</taxon>
        <taxon>Taxaceae</taxon>
        <taxon>Taxus</taxon>
    </lineage>
</organism>
<feature type="region of interest" description="Disordered" evidence="1">
    <location>
        <begin position="31"/>
        <end position="54"/>
    </location>
</feature>
<proteinExistence type="predicted"/>
<evidence type="ECO:0000256" key="1">
    <source>
        <dbReference type="SAM" id="MobiDB-lite"/>
    </source>
</evidence>